<evidence type="ECO:0000313" key="2">
    <source>
        <dbReference type="Proteomes" id="UP001066276"/>
    </source>
</evidence>
<gene>
    <name evidence="1" type="ORF">NDU88_006084</name>
</gene>
<accession>A0AAV7RMY7</accession>
<organism evidence="1 2">
    <name type="scientific">Pleurodeles waltl</name>
    <name type="common">Iberian ribbed newt</name>
    <dbReference type="NCBI Taxonomy" id="8319"/>
    <lineage>
        <taxon>Eukaryota</taxon>
        <taxon>Metazoa</taxon>
        <taxon>Chordata</taxon>
        <taxon>Craniata</taxon>
        <taxon>Vertebrata</taxon>
        <taxon>Euteleostomi</taxon>
        <taxon>Amphibia</taxon>
        <taxon>Batrachia</taxon>
        <taxon>Caudata</taxon>
        <taxon>Salamandroidea</taxon>
        <taxon>Salamandridae</taxon>
        <taxon>Pleurodelinae</taxon>
        <taxon>Pleurodeles</taxon>
    </lineage>
</organism>
<dbReference type="Proteomes" id="UP001066276">
    <property type="component" value="Chromosome 5"/>
</dbReference>
<dbReference type="EMBL" id="JANPWB010000009">
    <property type="protein sequence ID" value="KAJ1153323.1"/>
    <property type="molecule type" value="Genomic_DNA"/>
</dbReference>
<sequence length="99" mass="10955">MSRNVRKKRKDCREPLNTGTGRFIYRLLTLDCSQWPALQQAQKSENRPLGTGLGSLIGAEHAVENGRKRHSLPWGGAAPAACLRLTRSPGFPIYSRGSH</sequence>
<name>A0AAV7RMY7_PLEWA</name>
<keyword evidence="2" id="KW-1185">Reference proteome</keyword>
<protein>
    <submittedName>
        <fullName evidence="1">Uncharacterized protein</fullName>
    </submittedName>
</protein>
<evidence type="ECO:0000313" key="1">
    <source>
        <dbReference type="EMBL" id="KAJ1153323.1"/>
    </source>
</evidence>
<comment type="caution">
    <text evidence="1">The sequence shown here is derived from an EMBL/GenBank/DDBJ whole genome shotgun (WGS) entry which is preliminary data.</text>
</comment>
<reference evidence="1" key="1">
    <citation type="journal article" date="2022" name="bioRxiv">
        <title>Sequencing and chromosome-scale assembly of the giantPleurodeles waltlgenome.</title>
        <authorList>
            <person name="Brown T."/>
            <person name="Elewa A."/>
            <person name="Iarovenko S."/>
            <person name="Subramanian E."/>
            <person name="Araus A.J."/>
            <person name="Petzold A."/>
            <person name="Susuki M."/>
            <person name="Suzuki K.-i.T."/>
            <person name="Hayashi T."/>
            <person name="Toyoda A."/>
            <person name="Oliveira C."/>
            <person name="Osipova E."/>
            <person name="Leigh N.D."/>
            <person name="Simon A."/>
            <person name="Yun M.H."/>
        </authorList>
    </citation>
    <scope>NUCLEOTIDE SEQUENCE</scope>
    <source>
        <strain evidence="1">20211129_DDA</strain>
        <tissue evidence="1">Liver</tissue>
    </source>
</reference>
<proteinExistence type="predicted"/>
<dbReference type="AlphaFoldDB" id="A0AAV7RMY7"/>